<dbReference type="InterPro" id="IPR035906">
    <property type="entry name" value="MetI-like_sf"/>
</dbReference>
<evidence type="ECO:0000313" key="12">
    <source>
        <dbReference type="Proteomes" id="UP000643405"/>
    </source>
</evidence>
<keyword evidence="3" id="KW-1003">Cell membrane</keyword>
<feature type="transmembrane region" description="Helical" evidence="9">
    <location>
        <begin position="30"/>
        <end position="48"/>
    </location>
</feature>
<evidence type="ECO:0000259" key="10">
    <source>
        <dbReference type="PROSITE" id="PS50928"/>
    </source>
</evidence>
<comment type="caution">
    <text evidence="11">The sequence shown here is derived from an EMBL/GenBank/DDBJ whole genome shotgun (WGS) entry which is preliminary data.</text>
</comment>
<evidence type="ECO:0000256" key="5">
    <source>
        <dbReference type="ARBA" id="ARBA00022856"/>
    </source>
</evidence>
<dbReference type="PANTHER" id="PTHR43386">
    <property type="entry name" value="OLIGOPEPTIDE TRANSPORT SYSTEM PERMEASE PROTEIN APPC"/>
    <property type="match status" value="1"/>
</dbReference>
<dbReference type="Gene3D" id="1.10.3720.10">
    <property type="entry name" value="MetI-like"/>
    <property type="match status" value="1"/>
</dbReference>
<feature type="transmembrane region" description="Helical" evidence="9">
    <location>
        <begin position="149"/>
        <end position="173"/>
    </location>
</feature>
<gene>
    <name evidence="11" type="ORF">ICI42_23110</name>
</gene>
<dbReference type="Pfam" id="PF12911">
    <property type="entry name" value="OppC_N"/>
    <property type="match status" value="1"/>
</dbReference>
<dbReference type="GO" id="GO:0015031">
    <property type="term" value="P:protein transport"/>
    <property type="evidence" value="ECO:0007669"/>
    <property type="project" value="UniProtKB-KW"/>
</dbReference>
<sequence>MSIAVPSLDTETVSPRRRLSSWALLRHDRIALIALIFLVSVALAAIFADQLVQSGLLIDPLKQNLLGRNKPPMFESKLGLHLLGTDQLGRDLLARLIFGARISLGVGVITIILSSIIGVTLGLIAGYRGGRVDDFIMRLVDIQMGFPQMLLALIIIYAAGPSVTNLILVLALTRWMAIARVTRATTLSLSQTLFVEAARSLGATHLRIVLFHILPNLTSTLLILVSLEFGRVMLSEAGLSFLGMGIQPPDASWGLMLAQGRSYIASAWWLVTFPGLAIALTTLSTNLLAGWARSVNDPVYRKRMAARITRH</sequence>
<keyword evidence="7 9" id="KW-1133">Transmembrane helix</keyword>
<evidence type="ECO:0000256" key="4">
    <source>
        <dbReference type="ARBA" id="ARBA00022692"/>
    </source>
</evidence>
<keyword evidence="12" id="KW-1185">Reference proteome</keyword>
<name>A0A8J6PZX4_9HYPH</name>
<evidence type="ECO:0000256" key="8">
    <source>
        <dbReference type="ARBA" id="ARBA00023136"/>
    </source>
</evidence>
<dbReference type="Proteomes" id="UP000643405">
    <property type="component" value="Unassembled WGS sequence"/>
</dbReference>
<dbReference type="RefSeq" id="WP_188166966.1">
    <property type="nucleotide sequence ID" value="NZ_JACVVX010000017.1"/>
</dbReference>
<evidence type="ECO:0000256" key="9">
    <source>
        <dbReference type="RuleBase" id="RU363032"/>
    </source>
</evidence>
<evidence type="ECO:0000256" key="2">
    <source>
        <dbReference type="ARBA" id="ARBA00022448"/>
    </source>
</evidence>
<keyword evidence="2 9" id="KW-0813">Transport</keyword>
<dbReference type="InterPro" id="IPR050366">
    <property type="entry name" value="BP-dependent_transpt_permease"/>
</dbReference>
<dbReference type="EMBL" id="JACVVX010000017">
    <property type="protein sequence ID" value="MBD0417527.1"/>
    <property type="molecule type" value="Genomic_DNA"/>
</dbReference>
<dbReference type="PROSITE" id="PS50928">
    <property type="entry name" value="ABC_TM1"/>
    <property type="match status" value="1"/>
</dbReference>
<dbReference type="GO" id="GO:0005886">
    <property type="term" value="C:plasma membrane"/>
    <property type="evidence" value="ECO:0007669"/>
    <property type="project" value="UniProtKB-SubCell"/>
</dbReference>
<keyword evidence="5" id="KW-0571">Peptide transport</keyword>
<dbReference type="PANTHER" id="PTHR43386:SF1">
    <property type="entry name" value="D,D-DIPEPTIDE TRANSPORT SYSTEM PERMEASE PROTEIN DDPC-RELATED"/>
    <property type="match status" value="1"/>
</dbReference>
<feature type="domain" description="ABC transmembrane type-1" evidence="10">
    <location>
        <begin position="100"/>
        <end position="289"/>
    </location>
</feature>
<dbReference type="CDD" id="cd06261">
    <property type="entry name" value="TM_PBP2"/>
    <property type="match status" value="1"/>
</dbReference>
<dbReference type="InterPro" id="IPR000515">
    <property type="entry name" value="MetI-like"/>
</dbReference>
<comment type="subcellular location">
    <subcellularLocation>
        <location evidence="1 9">Cell membrane</location>
        <topology evidence="1 9">Multi-pass membrane protein</topology>
    </subcellularLocation>
</comment>
<proteinExistence type="inferred from homology"/>
<dbReference type="GO" id="GO:0055085">
    <property type="term" value="P:transmembrane transport"/>
    <property type="evidence" value="ECO:0007669"/>
    <property type="project" value="InterPro"/>
</dbReference>
<feature type="transmembrane region" description="Helical" evidence="9">
    <location>
        <begin position="102"/>
        <end position="129"/>
    </location>
</feature>
<evidence type="ECO:0000256" key="7">
    <source>
        <dbReference type="ARBA" id="ARBA00022989"/>
    </source>
</evidence>
<keyword evidence="6" id="KW-0653">Protein transport</keyword>
<dbReference type="Pfam" id="PF00528">
    <property type="entry name" value="BPD_transp_1"/>
    <property type="match status" value="1"/>
</dbReference>
<dbReference type="GO" id="GO:0015833">
    <property type="term" value="P:peptide transport"/>
    <property type="evidence" value="ECO:0007669"/>
    <property type="project" value="UniProtKB-KW"/>
</dbReference>
<dbReference type="AlphaFoldDB" id="A0A8J6PZX4"/>
<keyword evidence="8 9" id="KW-0472">Membrane</keyword>
<comment type="similarity">
    <text evidence="9">Belongs to the binding-protein-dependent transport system permease family.</text>
</comment>
<dbReference type="InterPro" id="IPR025966">
    <property type="entry name" value="OppC_N"/>
</dbReference>
<protein>
    <submittedName>
        <fullName evidence="11">ABC transporter permease</fullName>
    </submittedName>
</protein>
<accession>A0A8J6PZX4</accession>
<keyword evidence="4 9" id="KW-0812">Transmembrane</keyword>
<evidence type="ECO:0000313" key="11">
    <source>
        <dbReference type="EMBL" id="MBD0417527.1"/>
    </source>
</evidence>
<feature type="transmembrane region" description="Helical" evidence="9">
    <location>
        <begin position="267"/>
        <end position="292"/>
    </location>
</feature>
<organism evidence="11 12">
    <name type="scientific">Oryzicola mucosus</name>
    <dbReference type="NCBI Taxonomy" id="2767425"/>
    <lineage>
        <taxon>Bacteria</taxon>
        <taxon>Pseudomonadati</taxon>
        <taxon>Pseudomonadota</taxon>
        <taxon>Alphaproteobacteria</taxon>
        <taxon>Hyphomicrobiales</taxon>
        <taxon>Phyllobacteriaceae</taxon>
        <taxon>Oryzicola</taxon>
    </lineage>
</organism>
<evidence type="ECO:0000256" key="1">
    <source>
        <dbReference type="ARBA" id="ARBA00004651"/>
    </source>
</evidence>
<evidence type="ECO:0000256" key="3">
    <source>
        <dbReference type="ARBA" id="ARBA00022475"/>
    </source>
</evidence>
<feature type="transmembrane region" description="Helical" evidence="9">
    <location>
        <begin position="208"/>
        <end position="227"/>
    </location>
</feature>
<reference evidence="11" key="1">
    <citation type="submission" date="2020-09" db="EMBL/GenBank/DDBJ databases">
        <title>Genome seq and assembly of Tianweitania sp.</title>
        <authorList>
            <person name="Chhetri G."/>
        </authorList>
    </citation>
    <scope>NUCLEOTIDE SEQUENCE</scope>
    <source>
        <strain evidence="11">Rool2</strain>
    </source>
</reference>
<evidence type="ECO:0000256" key="6">
    <source>
        <dbReference type="ARBA" id="ARBA00022927"/>
    </source>
</evidence>
<dbReference type="SUPFAM" id="SSF161098">
    <property type="entry name" value="MetI-like"/>
    <property type="match status" value="1"/>
</dbReference>